<dbReference type="EMBL" id="GBXM01043241">
    <property type="protein sequence ID" value="JAH65336.1"/>
    <property type="molecule type" value="Transcribed_RNA"/>
</dbReference>
<feature type="signal peptide" evidence="1">
    <location>
        <begin position="1"/>
        <end position="15"/>
    </location>
</feature>
<proteinExistence type="predicted"/>
<organism evidence="2">
    <name type="scientific">Anguilla anguilla</name>
    <name type="common">European freshwater eel</name>
    <name type="synonym">Muraena anguilla</name>
    <dbReference type="NCBI Taxonomy" id="7936"/>
    <lineage>
        <taxon>Eukaryota</taxon>
        <taxon>Metazoa</taxon>
        <taxon>Chordata</taxon>
        <taxon>Craniata</taxon>
        <taxon>Vertebrata</taxon>
        <taxon>Euteleostomi</taxon>
        <taxon>Actinopterygii</taxon>
        <taxon>Neopterygii</taxon>
        <taxon>Teleostei</taxon>
        <taxon>Anguilliformes</taxon>
        <taxon>Anguillidae</taxon>
        <taxon>Anguilla</taxon>
    </lineage>
</organism>
<evidence type="ECO:0000256" key="1">
    <source>
        <dbReference type="SAM" id="SignalP"/>
    </source>
</evidence>
<feature type="chain" id="PRO_5012542737" evidence="1">
    <location>
        <begin position="16"/>
        <end position="39"/>
    </location>
</feature>
<keyword evidence="1" id="KW-0732">Signal</keyword>
<reference evidence="2" key="2">
    <citation type="journal article" date="2015" name="Fish Shellfish Immunol.">
        <title>Early steps in the European eel (Anguilla anguilla)-Vibrio vulnificus interaction in the gills: Role of the RtxA13 toxin.</title>
        <authorList>
            <person name="Callol A."/>
            <person name="Pajuelo D."/>
            <person name="Ebbesson L."/>
            <person name="Teles M."/>
            <person name="MacKenzie S."/>
            <person name="Amaro C."/>
        </authorList>
    </citation>
    <scope>NUCLEOTIDE SEQUENCE</scope>
</reference>
<protein>
    <submittedName>
        <fullName evidence="2">Uncharacterized protein</fullName>
    </submittedName>
</protein>
<sequence length="39" mass="4164">MKISGLHLLFCSSGALRILQRSVLLFYVGCCCHPVAAGV</sequence>
<evidence type="ECO:0000313" key="2">
    <source>
        <dbReference type="EMBL" id="JAH65336.1"/>
    </source>
</evidence>
<dbReference type="AlphaFoldDB" id="A0A0E9UHX3"/>
<accession>A0A0E9UHX3</accession>
<name>A0A0E9UHX3_ANGAN</name>
<reference evidence="2" key="1">
    <citation type="submission" date="2014-11" db="EMBL/GenBank/DDBJ databases">
        <authorList>
            <person name="Amaro Gonzalez C."/>
        </authorList>
    </citation>
    <scope>NUCLEOTIDE SEQUENCE</scope>
</reference>